<dbReference type="Proteomes" id="UP001634394">
    <property type="component" value="Unassembled WGS sequence"/>
</dbReference>
<keyword evidence="3 5" id="KW-1133">Transmembrane helix</keyword>
<dbReference type="PANTHER" id="PTHR44755">
    <property type="entry name" value="NATRIURETIC PEPTIDE RECEPTOR 3-RELATED"/>
    <property type="match status" value="1"/>
</dbReference>
<dbReference type="InterPro" id="IPR028082">
    <property type="entry name" value="Peripla_BP_I"/>
</dbReference>
<comment type="subcellular location">
    <subcellularLocation>
        <location evidence="1">Membrane</location>
    </subcellularLocation>
</comment>
<dbReference type="InterPro" id="IPR001828">
    <property type="entry name" value="ANF_lig-bd_rcpt"/>
</dbReference>
<evidence type="ECO:0000256" key="4">
    <source>
        <dbReference type="ARBA" id="ARBA00023136"/>
    </source>
</evidence>
<dbReference type="EMBL" id="JBJQND010000002">
    <property type="protein sequence ID" value="KAL3886488.1"/>
    <property type="molecule type" value="Genomic_DNA"/>
</dbReference>
<feature type="transmembrane region" description="Helical" evidence="5">
    <location>
        <begin position="6"/>
        <end position="24"/>
    </location>
</feature>
<dbReference type="AlphaFoldDB" id="A0ABD3XM00"/>
<keyword evidence="8" id="KW-1185">Reference proteome</keyword>
<dbReference type="PANTHER" id="PTHR44755:SF8">
    <property type="entry name" value="RECEPTOR LIGAND BINDING REGION DOMAIN-CONTAINING PROTEIN"/>
    <property type="match status" value="1"/>
</dbReference>
<dbReference type="GO" id="GO:0016020">
    <property type="term" value="C:membrane"/>
    <property type="evidence" value="ECO:0007669"/>
    <property type="project" value="UniProtKB-SubCell"/>
</dbReference>
<feature type="domain" description="Receptor ligand binding region" evidence="6">
    <location>
        <begin position="46"/>
        <end position="165"/>
    </location>
</feature>
<gene>
    <name evidence="7" type="ORF">ACJMK2_026473</name>
</gene>
<name>A0ABD3XM00_SINWO</name>
<dbReference type="InterPro" id="IPR052612">
    <property type="entry name" value="ANP_Clearance_Receptor"/>
</dbReference>
<dbReference type="Gene3D" id="3.40.50.2300">
    <property type="match status" value="1"/>
</dbReference>
<keyword evidence="2 5" id="KW-0812">Transmembrane</keyword>
<evidence type="ECO:0000313" key="7">
    <source>
        <dbReference type="EMBL" id="KAL3886488.1"/>
    </source>
</evidence>
<evidence type="ECO:0000256" key="3">
    <source>
        <dbReference type="ARBA" id="ARBA00022989"/>
    </source>
</evidence>
<sequence length="166" mass="18568">MDVIFNVYLIISTFCILIPSISSLNEIKLGVILPGDPKFAWSLSKVLPAISYAIENVEKQNILPNHKMIINYKDSNCSETIGPLAAIDMFMNKSADVFIGPVCDYAIAPIARFSPHWNIPVLSAGALVQDFDDKKEYKLLTRVQGVYSDMAKFFVDTVASFNWTRL</sequence>
<dbReference type="Pfam" id="PF01094">
    <property type="entry name" value="ANF_receptor"/>
    <property type="match status" value="1"/>
</dbReference>
<reference evidence="7 8" key="1">
    <citation type="submission" date="2024-11" db="EMBL/GenBank/DDBJ databases">
        <title>Chromosome-level genome assembly of the freshwater bivalve Anodonta woodiana.</title>
        <authorList>
            <person name="Chen X."/>
        </authorList>
    </citation>
    <scope>NUCLEOTIDE SEQUENCE [LARGE SCALE GENOMIC DNA]</scope>
    <source>
        <strain evidence="7">MN2024</strain>
        <tissue evidence="7">Gills</tissue>
    </source>
</reference>
<dbReference type="SUPFAM" id="SSF53822">
    <property type="entry name" value="Periplasmic binding protein-like I"/>
    <property type="match status" value="1"/>
</dbReference>
<organism evidence="7 8">
    <name type="scientific">Sinanodonta woodiana</name>
    <name type="common">Chinese pond mussel</name>
    <name type="synonym">Anodonta woodiana</name>
    <dbReference type="NCBI Taxonomy" id="1069815"/>
    <lineage>
        <taxon>Eukaryota</taxon>
        <taxon>Metazoa</taxon>
        <taxon>Spiralia</taxon>
        <taxon>Lophotrochozoa</taxon>
        <taxon>Mollusca</taxon>
        <taxon>Bivalvia</taxon>
        <taxon>Autobranchia</taxon>
        <taxon>Heteroconchia</taxon>
        <taxon>Palaeoheterodonta</taxon>
        <taxon>Unionida</taxon>
        <taxon>Unionoidea</taxon>
        <taxon>Unionidae</taxon>
        <taxon>Unioninae</taxon>
        <taxon>Sinanodonta</taxon>
    </lineage>
</organism>
<evidence type="ECO:0000259" key="6">
    <source>
        <dbReference type="Pfam" id="PF01094"/>
    </source>
</evidence>
<proteinExistence type="predicted"/>
<evidence type="ECO:0000256" key="1">
    <source>
        <dbReference type="ARBA" id="ARBA00004370"/>
    </source>
</evidence>
<protein>
    <recommendedName>
        <fullName evidence="6">Receptor ligand binding region domain-containing protein</fullName>
    </recommendedName>
</protein>
<evidence type="ECO:0000256" key="2">
    <source>
        <dbReference type="ARBA" id="ARBA00022692"/>
    </source>
</evidence>
<feature type="non-terminal residue" evidence="7">
    <location>
        <position position="166"/>
    </location>
</feature>
<comment type="caution">
    <text evidence="7">The sequence shown here is derived from an EMBL/GenBank/DDBJ whole genome shotgun (WGS) entry which is preliminary data.</text>
</comment>
<accession>A0ABD3XM00</accession>
<evidence type="ECO:0000256" key="5">
    <source>
        <dbReference type="SAM" id="Phobius"/>
    </source>
</evidence>
<keyword evidence="4 5" id="KW-0472">Membrane</keyword>
<evidence type="ECO:0000313" key="8">
    <source>
        <dbReference type="Proteomes" id="UP001634394"/>
    </source>
</evidence>